<name>A0A3S2V605_9SPHI</name>
<comment type="caution">
    <text evidence="2">The sequence shown here is derived from an EMBL/GenBank/DDBJ whole genome shotgun (WGS) entry which is preliminary data.</text>
</comment>
<dbReference type="GO" id="GO:0006355">
    <property type="term" value="P:regulation of DNA-templated transcription"/>
    <property type="evidence" value="ECO:0007669"/>
    <property type="project" value="InterPro"/>
</dbReference>
<dbReference type="InterPro" id="IPR000792">
    <property type="entry name" value="Tscrpt_reg_LuxR_C"/>
</dbReference>
<evidence type="ECO:0000313" key="3">
    <source>
        <dbReference type="Proteomes" id="UP000282759"/>
    </source>
</evidence>
<dbReference type="Proteomes" id="UP000282759">
    <property type="component" value="Unassembled WGS sequence"/>
</dbReference>
<dbReference type="SUPFAM" id="SSF46894">
    <property type="entry name" value="C-terminal effector domain of the bipartite response regulators"/>
    <property type="match status" value="1"/>
</dbReference>
<dbReference type="Gene3D" id="1.10.10.10">
    <property type="entry name" value="Winged helix-like DNA-binding domain superfamily/Winged helix DNA-binding domain"/>
    <property type="match status" value="1"/>
</dbReference>
<dbReference type="PRINTS" id="PR00038">
    <property type="entry name" value="HTHLUXR"/>
</dbReference>
<dbReference type="PROSITE" id="PS50043">
    <property type="entry name" value="HTH_LUXR_2"/>
    <property type="match status" value="1"/>
</dbReference>
<organism evidence="2 3">
    <name type="scientific">Mucilaginibacter limnophilus</name>
    <dbReference type="NCBI Taxonomy" id="1932778"/>
    <lineage>
        <taxon>Bacteria</taxon>
        <taxon>Pseudomonadati</taxon>
        <taxon>Bacteroidota</taxon>
        <taxon>Sphingobacteriia</taxon>
        <taxon>Sphingobacteriales</taxon>
        <taxon>Sphingobacteriaceae</taxon>
        <taxon>Mucilaginibacter</taxon>
    </lineage>
</organism>
<dbReference type="AlphaFoldDB" id="A0A3S2V605"/>
<feature type="domain" description="HTH luxR-type" evidence="1">
    <location>
        <begin position="121"/>
        <end position="186"/>
    </location>
</feature>
<dbReference type="GO" id="GO:0003677">
    <property type="term" value="F:DNA binding"/>
    <property type="evidence" value="ECO:0007669"/>
    <property type="project" value="InterPro"/>
</dbReference>
<dbReference type="Pfam" id="PF00196">
    <property type="entry name" value="GerE"/>
    <property type="match status" value="1"/>
</dbReference>
<dbReference type="RefSeq" id="WP_127708052.1">
    <property type="nucleotide sequence ID" value="NZ_SACK01000012.1"/>
</dbReference>
<evidence type="ECO:0000313" key="2">
    <source>
        <dbReference type="EMBL" id="RVT97310.1"/>
    </source>
</evidence>
<accession>A0A3S2V605</accession>
<protein>
    <submittedName>
        <fullName evidence="2">LuxR family transcriptional regulator</fullName>
    </submittedName>
</protein>
<dbReference type="InterPro" id="IPR016032">
    <property type="entry name" value="Sig_transdc_resp-reg_C-effctor"/>
</dbReference>
<dbReference type="InterPro" id="IPR036388">
    <property type="entry name" value="WH-like_DNA-bd_sf"/>
</dbReference>
<reference evidence="2 3" key="1">
    <citation type="submission" date="2019-01" db="EMBL/GenBank/DDBJ databases">
        <authorList>
            <person name="Chen W.-M."/>
        </authorList>
    </citation>
    <scope>NUCLEOTIDE SEQUENCE [LARGE SCALE GENOMIC DNA]</scope>
    <source>
        <strain evidence="2 3">YBJ-36</strain>
    </source>
</reference>
<evidence type="ECO:0000259" key="1">
    <source>
        <dbReference type="PROSITE" id="PS50043"/>
    </source>
</evidence>
<proteinExistence type="predicted"/>
<gene>
    <name evidence="2" type="ORF">EOD41_19295</name>
</gene>
<dbReference type="CDD" id="cd06170">
    <property type="entry name" value="LuxR_C_like"/>
    <property type="match status" value="1"/>
</dbReference>
<dbReference type="OrthoDB" id="840236at2"/>
<sequence length="189" mass="21582">MQKHQLPAGLLNSDVELFACEQGLEAYQIKNGNTVPFEKFDEPFLVVVERHMMSFPIKLAALDALGIFNRLDRIKKFLICNYGGFDRKPDVIDGLLQATEYWPCPHRGNCSQEGKLCDALQTDNGQYLTRREIEYVQLTAKGLLDKQIAGIMQVELVTVTTYSRNVRTKTGLARKADITRFAHQKFLIW</sequence>
<keyword evidence="3" id="KW-1185">Reference proteome</keyword>
<dbReference type="SMART" id="SM00421">
    <property type="entry name" value="HTH_LUXR"/>
    <property type="match status" value="1"/>
</dbReference>
<dbReference type="EMBL" id="SACK01000012">
    <property type="protein sequence ID" value="RVT97310.1"/>
    <property type="molecule type" value="Genomic_DNA"/>
</dbReference>